<reference evidence="11" key="1">
    <citation type="submission" date="2021-01" db="EMBL/GenBank/DDBJ databases">
        <title>Caligus Genome Assembly.</title>
        <authorList>
            <person name="Gallardo-Escarate C."/>
        </authorList>
    </citation>
    <scope>NUCLEOTIDE SEQUENCE [LARGE SCALE GENOMIC DNA]</scope>
</reference>
<feature type="domain" description="C2H2-type" evidence="9">
    <location>
        <begin position="46"/>
        <end position="75"/>
    </location>
</feature>
<dbReference type="Proteomes" id="UP000595437">
    <property type="component" value="Chromosome 14"/>
</dbReference>
<evidence type="ECO:0000313" key="10">
    <source>
        <dbReference type="EMBL" id="QQP39531.1"/>
    </source>
</evidence>
<evidence type="ECO:0000256" key="5">
    <source>
        <dbReference type="ARBA" id="ARBA00022833"/>
    </source>
</evidence>
<name>A0A7T8GXX6_CALRO</name>
<dbReference type="InterPro" id="IPR013087">
    <property type="entry name" value="Znf_C2H2_type"/>
</dbReference>
<accession>A0A7T8GXX6</accession>
<dbReference type="GO" id="GO:0008270">
    <property type="term" value="F:zinc ion binding"/>
    <property type="evidence" value="ECO:0007669"/>
    <property type="project" value="UniProtKB-KW"/>
</dbReference>
<feature type="domain" description="C2H2-type" evidence="9">
    <location>
        <begin position="105"/>
        <end position="134"/>
    </location>
</feature>
<dbReference type="Gene3D" id="3.30.160.60">
    <property type="entry name" value="Classic Zinc Finger"/>
    <property type="match status" value="5"/>
</dbReference>
<dbReference type="EMBL" id="CP045903">
    <property type="protein sequence ID" value="QQP39531.1"/>
    <property type="molecule type" value="Genomic_DNA"/>
</dbReference>
<dbReference type="PANTHER" id="PTHR24409">
    <property type="entry name" value="ZINC FINGER PROTEIN 142"/>
    <property type="match status" value="1"/>
</dbReference>
<keyword evidence="2" id="KW-0479">Metal-binding</keyword>
<dbReference type="PANTHER" id="PTHR24409:SF295">
    <property type="entry name" value="AZ2-RELATED"/>
    <property type="match status" value="1"/>
</dbReference>
<protein>
    <recommendedName>
        <fullName evidence="9">C2H2-type domain-containing protein</fullName>
    </recommendedName>
</protein>
<dbReference type="FunFam" id="3.30.160.60:FF:000624">
    <property type="entry name" value="zinc finger protein 697"/>
    <property type="match status" value="1"/>
</dbReference>
<evidence type="ECO:0000256" key="7">
    <source>
        <dbReference type="PROSITE-ProRule" id="PRU00042"/>
    </source>
</evidence>
<dbReference type="GO" id="GO:0000977">
    <property type="term" value="F:RNA polymerase II transcription regulatory region sequence-specific DNA binding"/>
    <property type="evidence" value="ECO:0007669"/>
    <property type="project" value="TreeGrafter"/>
</dbReference>
<keyword evidence="3" id="KW-0677">Repeat</keyword>
<evidence type="ECO:0000313" key="11">
    <source>
        <dbReference type="Proteomes" id="UP000595437"/>
    </source>
</evidence>
<keyword evidence="5" id="KW-0862">Zinc</keyword>
<feature type="domain" description="C2H2-type" evidence="9">
    <location>
        <begin position="76"/>
        <end position="103"/>
    </location>
</feature>
<feature type="region of interest" description="Disordered" evidence="8">
    <location>
        <begin position="157"/>
        <end position="177"/>
    </location>
</feature>
<gene>
    <name evidence="10" type="ORF">FKW44_020447</name>
</gene>
<evidence type="ECO:0000259" key="9">
    <source>
        <dbReference type="PROSITE" id="PS50157"/>
    </source>
</evidence>
<dbReference type="OrthoDB" id="3533395at2759"/>
<feature type="domain" description="C2H2-type" evidence="9">
    <location>
        <begin position="208"/>
        <end position="236"/>
    </location>
</feature>
<dbReference type="PROSITE" id="PS50157">
    <property type="entry name" value="ZINC_FINGER_C2H2_2"/>
    <property type="match status" value="7"/>
</dbReference>
<organism evidence="10 11">
    <name type="scientific">Caligus rogercresseyi</name>
    <name type="common">Sea louse</name>
    <dbReference type="NCBI Taxonomy" id="217165"/>
    <lineage>
        <taxon>Eukaryota</taxon>
        <taxon>Metazoa</taxon>
        <taxon>Ecdysozoa</taxon>
        <taxon>Arthropoda</taxon>
        <taxon>Crustacea</taxon>
        <taxon>Multicrustacea</taxon>
        <taxon>Hexanauplia</taxon>
        <taxon>Copepoda</taxon>
        <taxon>Siphonostomatoida</taxon>
        <taxon>Caligidae</taxon>
        <taxon>Caligus</taxon>
    </lineage>
</organism>
<evidence type="ECO:0000256" key="6">
    <source>
        <dbReference type="ARBA" id="ARBA00023242"/>
    </source>
</evidence>
<feature type="compositionally biased region" description="Low complexity" evidence="8">
    <location>
        <begin position="161"/>
        <end position="173"/>
    </location>
</feature>
<dbReference type="GO" id="GO:0000981">
    <property type="term" value="F:DNA-binding transcription factor activity, RNA polymerase II-specific"/>
    <property type="evidence" value="ECO:0007669"/>
    <property type="project" value="TreeGrafter"/>
</dbReference>
<feature type="compositionally biased region" description="Low complexity" evidence="8">
    <location>
        <begin position="387"/>
        <end position="397"/>
    </location>
</feature>
<evidence type="ECO:0000256" key="3">
    <source>
        <dbReference type="ARBA" id="ARBA00022737"/>
    </source>
</evidence>
<keyword evidence="6" id="KW-0539">Nucleus</keyword>
<dbReference type="FunFam" id="3.30.160.60:FF:000256">
    <property type="entry name" value="PLAG1 like zinc finger 2"/>
    <property type="match status" value="1"/>
</dbReference>
<feature type="non-terminal residue" evidence="10">
    <location>
        <position position="1"/>
    </location>
</feature>
<evidence type="ECO:0000256" key="2">
    <source>
        <dbReference type="ARBA" id="ARBA00022723"/>
    </source>
</evidence>
<dbReference type="SMART" id="SM00355">
    <property type="entry name" value="ZnF_C2H2"/>
    <property type="match status" value="7"/>
</dbReference>
<feature type="compositionally biased region" description="Polar residues" evidence="8">
    <location>
        <begin position="417"/>
        <end position="439"/>
    </location>
</feature>
<keyword evidence="11" id="KW-1185">Reference proteome</keyword>
<feature type="region of interest" description="Disordered" evidence="8">
    <location>
        <begin position="263"/>
        <end position="442"/>
    </location>
</feature>
<evidence type="ECO:0000256" key="8">
    <source>
        <dbReference type="SAM" id="MobiDB-lite"/>
    </source>
</evidence>
<dbReference type="FunFam" id="3.30.160.60:FF:001102">
    <property type="entry name" value="Transcription factor IIIA"/>
    <property type="match status" value="1"/>
</dbReference>
<dbReference type="GO" id="GO:0005634">
    <property type="term" value="C:nucleus"/>
    <property type="evidence" value="ECO:0007669"/>
    <property type="project" value="UniProtKB-SubCell"/>
</dbReference>
<feature type="domain" description="C2H2-type" evidence="9">
    <location>
        <begin position="136"/>
        <end position="163"/>
    </location>
</feature>
<dbReference type="Pfam" id="PF00096">
    <property type="entry name" value="zf-C2H2"/>
    <property type="match status" value="4"/>
</dbReference>
<evidence type="ECO:0000256" key="4">
    <source>
        <dbReference type="ARBA" id="ARBA00022771"/>
    </source>
</evidence>
<feature type="compositionally biased region" description="Basic and acidic residues" evidence="8">
    <location>
        <begin position="360"/>
        <end position="371"/>
    </location>
</feature>
<dbReference type="AlphaFoldDB" id="A0A7T8GXX6"/>
<feature type="compositionally biased region" description="Polar residues" evidence="8">
    <location>
        <begin position="332"/>
        <end position="349"/>
    </location>
</feature>
<keyword evidence="4 7" id="KW-0863">Zinc-finger</keyword>
<dbReference type="PROSITE" id="PS00028">
    <property type="entry name" value="ZINC_FINGER_C2H2_1"/>
    <property type="match status" value="6"/>
</dbReference>
<dbReference type="SUPFAM" id="SSF57667">
    <property type="entry name" value="beta-beta-alpha zinc fingers"/>
    <property type="match status" value="3"/>
</dbReference>
<feature type="domain" description="C2H2-type" evidence="9">
    <location>
        <begin position="17"/>
        <end position="44"/>
    </location>
</feature>
<proteinExistence type="predicted"/>
<dbReference type="InterPro" id="IPR036236">
    <property type="entry name" value="Znf_C2H2_sf"/>
</dbReference>
<comment type="subcellular location">
    <subcellularLocation>
        <location evidence="1">Nucleus</location>
    </subcellularLocation>
</comment>
<evidence type="ECO:0000256" key="1">
    <source>
        <dbReference type="ARBA" id="ARBA00004123"/>
    </source>
</evidence>
<feature type="domain" description="C2H2-type" evidence="9">
    <location>
        <begin position="180"/>
        <end position="207"/>
    </location>
</feature>
<sequence>VWTVVAAEASPPEASSYPCPDCDQAFPSPGKLRVHGASHSGLETPFECLEETCDKKFTSRFKLKRHVLIHSGDKQFTCSVCSRPFRRKDHLKNHEKVHSASKTVYSCPAEGCSRNYNSYTSYRKHMALHSAEQGALDCKICHKEHPNRETLMSHLKVHYGSRSSSSSSSSAAKSSDEKKFPCNQCERRFFTRKDLKRHSVVHTGDREFPCPHCTQRFGRKDHMVRHAKKSHPLEYALLTPPGNKNLVKGPFIKEEEKKKFLVPKIEPIEEEPSHTVDQKPSLLKKTSSPPPPPPSLSSTTLEYHSPPPPPTPLNPSGYSPVPSPGLAHIFYNDSSSEQDLDSLISQLVHDSSDLPLHPRGSTDKSLVKLEESPPSIKKVSPSEEEVVIAASSSSSASPPLPPSPSVHHIPPSGLATGGSSSSRYLRMRNPSSDSVTHTKNPVLPSVYADNALIVPEPSKTKYPSSFQIDSEDSLSDLRALLPDQVFNQL</sequence>